<name>A0ABW3NKN8_9BACI</name>
<evidence type="ECO:0000313" key="1">
    <source>
        <dbReference type="EMBL" id="MFD1067818.1"/>
    </source>
</evidence>
<comment type="caution">
    <text evidence="1">The sequence shown here is derived from an EMBL/GenBank/DDBJ whole genome shotgun (WGS) entry which is preliminary data.</text>
</comment>
<dbReference type="Proteomes" id="UP001597041">
    <property type="component" value="Unassembled WGS sequence"/>
</dbReference>
<dbReference type="EMBL" id="JBHTKK010000028">
    <property type="protein sequence ID" value="MFD1067818.1"/>
    <property type="molecule type" value="Genomic_DNA"/>
</dbReference>
<gene>
    <name evidence="1" type="ORF">ACFQ19_17560</name>
</gene>
<sequence length="139" mass="16146">MELIGILITAGIVYFLYKKRVIKNIRFPVIKVGFVTNHLKNNQLRIRYKKFNGISNHIFVVGTNQNVHFDYDVVVEKGSLELTFRQRRNVVFHKEFHQSEKGSFSFTSSRKNCMLLVIGKHTKGSCQVELDRADEEIAN</sequence>
<keyword evidence="2" id="KW-1185">Reference proteome</keyword>
<organism evidence="1 2">
    <name type="scientific">Oceanobacillus locisalsi</name>
    <dbReference type="NCBI Taxonomy" id="546107"/>
    <lineage>
        <taxon>Bacteria</taxon>
        <taxon>Bacillati</taxon>
        <taxon>Bacillota</taxon>
        <taxon>Bacilli</taxon>
        <taxon>Bacillales</taxon>
        <taxon>Bacillaceae</taxon>
        <taxon>Oceanobacillus</taxon>
    </lineage>
</organism>
<protein>
    <submittedName>
        <fullName evidence="1">Uncharacterized protein</fullName>
    </submittedName>
</protein>
<accession>A0ABW3NKN8</accession>
<proteinExistence type="predicted"/>
<dbReference type="RefSeq" id="WP_379593971.1">
    <property type="nucleotide sequence ID" value="NZ_JBHTKK010000028.1"/>
</dbReference>
<reference evidence="2" key="1">
    <citation type="journal article" date="2019" name="Int. J. Syst. Evol. Microbiol.">
        <title>The Global Catalogue of Microorganisms (GCM) 10K type strain sequencing project: providing services to taxonomists for standard genome sequencing and annotation.</title>
        <authorList>
            <consortium name="The Broad Institute Genomics Platform"/>
            <consortium name="The Broad Institute Genome Sequencing Center for Infectious Disease"/>
            <person name="Wu L."/>
            <person name="Ma J."/>
        </authorList>
    </citation>
    <scope>NUCLEOTIDE SEQUENCE [LARGE SCALE GENOMIC DNA]</scope>
    <source>
        <strain evidence="2">CCUG 56608</strain>
    </source>
</reference>
<evidence type="ECO:0000313" key="2">
    <source>
        <dbReference type="Proteomes" id="UP001597041"/>
    </source>
</evidence>